<feature type="domain" description="Tail sheath protein subtilisin-like" evidence="2">
    <location>
        <begin position="711"/>
        <end position="867"/>
    </location>
</feature>
<dbReference type="Proteomes" id="UP001596201">
    <property type="component" value="Unassembled WGS sequence"/>
</dbReference>
<dbReference type="PANTHER" id="PTHR35861">
    <property type="match status" value="1"/>
</dbReference>
<evidence type="ECO:0000313" key="4">
    <source>
        <dbReference type="EMBL" id="MFC5368193.1"/>
    </source>
</evidence>
<dbReference type="InterPro" id="IPR013783">
    <property type="entry name" value="Ig-like_fold"/>
</dbReference>
<dbReference type="PANTHER" id="PTHR35861:SF1">
    <property type="entry name" value="PHAGE TAIL SHEATH PROTEIN"/>
    <property type="match status" value="1"/>
</dbReference>
<protein>
    <submittedName>
        <fullName evidence="4">Choice-of-anchor D domain-containing protein</fullName>
    </submittedName>
</protein>
<dbReference type="InterPro" id="IPR052042">
    <property type="entry name" value="Tail_sheath_structural"/>
</dbReference>
<gene>
    <name evidence="4" type="ORF">ACFPJ5_14755</name>
</gene>
<dbReference type="Pfam" id="PF04984">
    <property type="entry name" value="Phage_sheath_1"/>
    <property type="match status" value="1"/>
</dbReference>
<dbReference type="NCBIfam" id="NF012200">
    <property type="entry name" value="choice_anch_D"/>
    <property type="match status" value="3"/>
</dbReference>
<dbReference type="InterPro" id="IPR035089">
    <property type="entry name" value="Phage_sheath_subtilisin"/>
</dbReference>
<comment type="similarity">
    <text evidence="1">Belongs to the myoviridae tail sheath protein family.</text>
</comment>
<evidence type="ECO:0000259" key="3">
    <source>
        <dbReference type="Pfam" id="PF17482"/>
    </source>
</evidence>
<evidence type="ECO:0000259" key="2">
    <source>
        <dbReference type="Pfam" id="PF04984"/>
    </source>
</evidence>
<dbReference type="AlphaFoldDB" id="A0ABD5RED5"/>
<proteinExistence type="inferred from homology"/>
<dbReference type="RefSeq" id="WP_227230436.1">
    <property type="nucleotide sequence ID" value="NZ_JAJCVJ010000002.1"/>
</dbReference>
<name>A0ABD5RED5_9EURY</name>
<dbReference type="InterPro" id="IPR020287">
    <property type="entry name" value="Tail_sheath_C"/>
</dbReference>
<reference evidence="4 5" key="1">
    <citation type="journal article" date="2019" name="Int. J. Syst. Evol. Microbiol.">
        <title>The Global Catalogue of Microorganisms (GCM) 10K type strain sequencing project: providing services to taxonomists for standard genome sequencing and annotation.</title>
        <authorList>
            <consortium name="The Broad Institute Genomics Platform"/>
            <consortium name="The Broad Institute Genome Sequencing Center for Infectious Disease"/>
            <person name="Wu L."/>
            <person name="Ma J."/>
        </authorList>
    </citation>
    <scope>NUCLEOTIDE SEQUENCE [LARGE SCALE GENOMIC DNA]</scope>
    <source>
        <strain evidence="4 5">CGMCC 1.12237</strain>
    </source>
</reference>
<sequence length="981" mass="102114">MLGRTERGPTEPRLVTSFSQFQRLYGGFDATARGRSLADSYTVFGVEGFFRNGGTECVFGRVVGEDATLGEGSLGAVEALLAVSESTVDFGDVVTGHAPTRTVTLSNPGEAGDPAVTVDGDDFTLTVTEGADDEFAVLTPADADFPLTVAPGGSVDVTVELTPADATPKAATLVVDHDGTNAPARVTFAGTGVGPTADQFGVDPGQIDFGAAVDGHQRTETVTLRNLNAGGGGDLPLTAGELSVVDPDGNGEEAHFSAAFPDGEPGAVPAGGTADVEVMFSPDNAPGDVDVELQIATPAGGATVVLTGTGVGPTDGALGVPTVATPTLDFGTLVATDQTSATITLTNLGDGDPAAGHAAIEVDPAGMEVVADPNADPAVDDFTVLGPETVPTLAPGGRVAVEVRFDPTATGTRAAQLRVPFEAGGAAGTATVALTGEAVEPAPITLDAERLDFGRVEAGESADRTLVVTNAAEPGGMNVRIDADDVTITDPSGDSPFALTVTDAGGNAPAFPVDLAPGDSLHAEVTFVAEDLAPRTATLAVAYEGDAGANPRETVTVPLSGNRDVLDVEAVGPGAWGERIAVAVDDGSLFDPARNQLFKLTVRYWSNPADAATARQYGGDPEADDRVPDPTVEEVYDDLSPVQSSADFYENRLASSALVAVDQVADGRPESTEEPIWLGSAADGRVPILEDYDGTADPAWRPDDERTGLDAFVAEDEIAIVCVPDERSVTNDAGDPVLTQAIVDHCETLADRFAVLQAPQVAEPPGDLSPPRDSEYAAFYYPWIETTNPATNRSTLVPPGGYVAGIYARSDTDRGVHKAPANEIVRGANGLQRTITKGEQAQLNPRGVNCIRSFPGRGIRVWGARTTSSDPLWKYVNVRRLFLYLEESIDEATQYAVFEPNDESLWAQIRQAVSNFLTTTWRNGALMGSTPEEAFYVKCDETTMTQDDIDNGRLIVEIGVAPVKPAEFVIFRISQKTGEGA</sequence>
<keyword evidence="5" id="KW-1185">Reference proteome</keyword>
<dbReference type="Gene3D" id="2.60.40.10">
    <property type="entry name" value="Immunoglobulins"/>
    <property type="match status" value="4"/>
</dbReference>
<comment type="caution">
    <text evidence="4">The sequence shown here is derived from an EMBL/GenBank/DDBJ whole genome shotgun (WGS) entry which is preliminary data.</text>
</comment>
<evidence type="ECO:0000256" key="1">
    <source>
        <dbReference type="ARBA" id="ARBA00008005"/>
    </source>
</evidence>
<feature type="domain" description="Tail sheath protein C-terminal" evidence="3">
    <location>
        <begin position="868"/>
        <end position="975"/>
    </location>
</feature>
<organism evidence="4 5">
    <name type="scientific">Salinirubrum litoreum</name>
    <dbReference type="NCBI Taxonomy" id="1126234"/>
    <lineage>
        <taxon>Archaea</taxon>
        <taxon>Methanobacteriati</taxon>
        <taxon>Methanobacteriota</taxon>
        <taxon>Stenosarchaea group</taxon>
        <taxon>Halobacteria</taxon>
        <taxon>Halobacteriales</taxon>
        <taxon>Haloferacaceae</taxon>
        <taxon>Salinirubrum</taxon>
    </lineage>
</organism>
<accession>A0ABD5RED5</accession>
<evidence type="ECO:0000313" key="5">
    <source>
        <dbReference type="Proteomes" id="UP001596201"/>
    </source>
</evidence>
<dbReference type="EMBL" id="JBHSKX010000002">
    <property type="protein sequence ID" value="MFC5368193.1"/>
    <property type="molecule type" value="Genomic_DNA"/>
</dbReference>
<dbReference type="Pfam" id="PF17482">
    <property type="entry name" value="Phage_sheath_1C"/>
    <property type="match status" value="1"/>
</dbReference>
<dbReference type="Gene3D" id="3.40.50.11780">
    <property type="match status" value="1"/>
</dbReference>